<comment type="caution">
    <text evidence="1">The sequence shown here is derived from an EMBL/GenBank/DDBJ whole genome shotgun (WGS) entry which is preliminary data.</text>
</comment>
<reference evidence="1" key="1">
    <citation type="journal article" date="2023" name="Mol. Ecol. Resour.">
        <title>Chromosome-level genome assembly of a triploid poplar Populus alba 'Berolinensis'.</title>
        <authorList>
            <person name="Chen S."/>
            <person name="Yu Y."/>
            <person name="Wang X."/>
            <person name="Wang S."/>
            <person name="Zhang T."/>
            <person name="Zhou Y."/>
            <person name="He R."/>
            <person name="Meng N."/>
            <person name="Wang Y."/>
            <person name="Liu W."/>
            <person name="Liu Z."/>
            <person name="Liu J."/>
            <person name="Guo Q."/>
            <person name="Huang H."/>
            <person name="Sederoff R.R."/>
            <person name="Wang G."/>
            <person name="Qu G."/>
            <person name="Chen S."/>
        </authorList>
    </citation>
    <scope>NUCLEOTIDE SEQUENCE</scope>
    <source>
        <strain evidence="1">SC-2020</strain>
    </source>
</reference>
<dbReference type="AlphaFoldDB" id="A0AAD6M9L1"/>
<gene>
    <name evidence="1" type="ORF">NC653_024746</name>
</gene>
<evidence type="ECO:0000313" key="1">
    <source>
        <dbReference type="EMBL" id="KAJ6981445.1"/>
    </source>
</evidence>
<evidence type="ECO:0000313" key="2">
    <source>
        <dbReference type="Proteomes" id="UP001164929"/>
    </source>
</evidence>
<dbReference type="Proteomes" id="UP001164929">
    <property type="component" value="Chromosome 10"/>
</dbReference>
<protein>
    <submittedName>
        <fullName evidence="1">Uncharacterized protein</fullName>
    </submittedName>
</protein>
<keyword evidence="2" id="KW-1185">Reference proteome</keyword>
<proteinExistence type="predicted"/>
<sequence>MSCLVRTRRKRKEEALLLSFIKNRNISYRSFSSLKTKQEDCLEEEEENGDTAVMESETFLQERYNIHDVAEYNHSPFLASGLSLFSLFPQQQALT</sequence>
<dbReference type="EMBL" id="JAQIZT010000010">
    <property type="protein sequence ID" value="KAJ6981445.1"/>
    <property type="molecule type" value="Genomic_DNA"/>
</dbReference>
<name>A0AAD6M9L1_9ROSI</name>
<accession>A0AAD6M9L1</accession>
<organism evidence="1 2">
    <name type="scientific">Populus alba x Populus x berolinensis</name>
    <dbReference type="NCBI Taxonomy" id="444605"/>
    <lineage>
        <taxon>Eukaryota</taxon>
        <taxon>Viridiplantae</taxon>
        <taxon>Streptophyta</taxon>
        <taxon>Embryophyta</taxon>
        <taxon>Tracheophyta</taxon>
        <taxon>Spermatophyta</taxon>
        <taxon>Magnoliopsida</taxon>
        <taxon>eudicotyledons</taxon>
        <taxon>Gunneridae</taxon>
        <taxon>Pentapetalae</taxon>
        <taxon>rosids</taxon>
        <taxon>fabids</taxon>
        <taxon>Malpighiales</taxon>
        <taxon>Salicaceae</taxon>
        <taxon>Saliceae</taxon>
        <taxon>Populus</taxon>
    </lineage>
</organism>